<evidence type="ECO:0000256" key="4">
    <source>
        <dbReference type="ARBA" id="ARBA00023242"/>
    </source>
</evidence>
<keyword evidence="4" id="KW-0539">Nucleus</keyword>
<name>A0A8H7NZT8_9APHY</name>
<keyword evidence="5" id="KW-0131">Cell cycle</keyword>
<evidence type="ECO:0000256" key="2">
    <source>
        <dbReference type="ARBA" id="ARBA00022705"/>
    </source>
</evidence>
<protein>
    <recommendedName>
        <fullName evidence="10">Ctf8-domain-containing protein</fullName>
    </recommendedName>
</protein>
<dbReference type="PANTHER" id="PTHR28605">
    <property type="entry name" value="CTF8, CHROMOSOME TRANSMISSION FIDELITY FACTOR 8 HOMOLOG (S. CEREVISIAE)"/>
    <property type="match status" value="1"/>
</dbReference>
<dbReference type="Proteomes" id="UP000639403">
    <property type="component" value="Unassembled WGS sequence"/>
</dbReference>
<organism evidence="8 9">
    <name type="scientific">Rhodonia placenta</name>
    <dbReference type="NCBI Taxonomy" id="104341"/>
    <lineage>
        <taxon>Eukaryota</taxon>
        <taxon>Fungi</taxon>
        <taxon>Dikarya</taxon>
        <taxon>Basidiomycota</taxon>
        <taxon>Agaricomycotina</taxon>
        <taxon>Agaricomycetes</taxon>
        <taxon>Polyporales</taxon>
        <taxon>Adustoporiaceae</taxon>
        <taxon>Rhodonia</taxon>
    </lineage>
</organism>
<dbReference type="GO" id="GO:0003677">
    <property type="term" value="F:DNA binding"/>
    <property type="evidence" value="ECO:0007669"/>
    <property type="project" value="UniProtKB-KW"/>
</dbReference>
<reference evidence="8" key="2">
    <citation type="journal article" name="Front. Microbiol.">
        <title>Degradative Capacity of Two Strains of Rhodonia placenta: From Phenotype to Genotype.</title>
        <authorList>
            <person name="Kolle M."/>
            <person name="Horta M.A.C."/>
            <person name="Nowrousian M."/>
            <person name="Ohm R.A."/>
            <person name="Benz J.P."/>
            <person name="Pilgard A."/>
        </authorList>
    </citation>
    <scope>NUCLEOTIDE SEQUENCE</scope>
    <source>
        <strain evidence="8">FPRL280</strain>
    </source>
</reference>
<dbReference type="PANTHER" id="PTHR28605:SF1">
    <property type="entry name" value="CHROMOSOME TRANSMISSION FIDELITY FACTOR 8"/>
    <property type="match status" value="1"/>
</dbReference>
<comment type="caution">
    <text evidence="8">The sequence shown here is derived from an EMBL/GenBank/DDBJ whole genome shotgun (WGS) entry which is preliminary data.</text>
</comment>
<comment type="subcellular location">
    <subcellularLocation>
        <location evidence="1">Nucleus</location>
    </subcellularLocation>
</comment>
<dbReference type="GO" id="GO:0006260">
    <property type="term" value="P:DNA replication"/>
    <property type="evidence" value="ECO:0007669"/>
    <property type="project" value="UniProtKB-KW"/>
</dbReference>
<evidence type="ECO:0000313" key="8">
    <source>
        <dbReference type="EMBL" id="KAF9811647.1"/>
    </source>
</evidence>
<proteinExistence type="inferred from homology"/>
<keyword evidence="2" id="KW-0235">DNA replication</keyword>
<accession>A0A8H7NZT8</accession>
<dbReference type="InterPro" id="IPR018607">
    <property type="entry name" value="Ctf8"/>
</dbReference>
<dbReference type="AlphaFoldDB" id="A0A8H7NZT8"/>
<evidence type="ECO:0000256" key="6">
    <source>
        <dbReference type="ARBA" id="ARBA00038447"/>
    </source>
</evidence>
<evidence type="ECO:0000256" key="1">
    <source>
        <dbReference type="ARBA" id="ARBA00004123"/>
    </source>
</evidence>
<evidence type="ECO:0000313" key="9">
    <source>
        <dbReference type="Proteomes" id="UP000639403"/>
    </source>
</evidence>
<dbReference type="Pfam" id="PF09696">
    <property type="entry name" value="Ctf8"/>
    <property type="match status" value="1"/>
</dbReference>
<dbReference type="GO" id="GO:0031390">
    <property type="term" value="C:Ctf18 RFC-like complex"/>
    <property type="evidence" value="ECO:0007669"/>
    <property type="project" value="InterPro"/>
</dbReference>
<evidence type="ECO:0000256" key="7">
    <source>
        <dbReference type="SAM" id="MobiDB-lite"/>
    </source>
</evidence>
<feature type="region of interest" description="Disordered" evidence="7">
    <location>
        <begin position="88"/>
        <end position="112"/>
    </location>
</feature>
<sequence length="154" mass="16818">MIIPIHVSNVGASTSQHKFPPQLAQFGSEEVILIELQGSLEAEGDKQGQTVGKLRIDDATKKSTLRIGHHLLEGKLVNLPKPLAVLHRRSSDTAADGDTSMNDADEPDSKRPHAGWDVVVIVRRKMVFSKRPMPVMDRVATMVSMESKMGEGGK</sequence>
<dbReference type="GO" id="GO:0007064">
    <property type="term" value="P:mitotic sister chromatid cohesion"/>
    <property type="evidence" value="ECO:0007669"/>
    <property type="project" value="InterPro"/>
</dbReference>
<reference evidence="8" key="1">
    <citation type="submission" date="2020-11" db="EMBL/GenBank/DDBJ databases">
        <authorList>
            <person name="Koelle M."/>
            <person name="Horta M.A.C."/>
            <person name="Nowrousian M."/>
            <person name="Ohm R.A."/>
            <person name="Benz P."/>
            <person name="Pilgard A."/>
        </authorList>
    </citation>
    <scope>NUCLEOTIDE SEQUENCE</scope>
    <source>
        <strain evidence="8">FPRL280</strain>
    </source>
</reference>
<gene>
    <name evidence="8" type="ORF">IEO21_06496</name>
</gene>
<comment type="similarity">
    <text evidence="6">Belongs to the CTF8 family.</text>
</comment>
<evidence type="ECO:0000256" key="5">
    <source>
        <dbReference type="ARBA" id="ARBA00023306"/>
    </source>
</evidence>
<evidence type="ECO:0000256" key="3">
    <source>
        <dbReference type="ARBA" id="ARBA00023125"/>
    </source>
</evidence>
<evidence type="ECO:0008006" key="10">
    <source>
        <dbReference type="Google" id="ProtNLM"/>
    </source>
</evidence>
<keyword evidence="3" id="KW-0238">DNA-binding</keyword>
<dbReference type="EMBL" id="JADOXO010000147">
    <property type="protein sequence ID" value="KAF9811647.1"/>
    <property type="molecule type" value="Genomic_DNA"/>
</dbReference>